<evidence type="ECO:0000256" key="5">
    <source>
        <dbReference type="ARBA" id="ARBA00022490"/>
    </source>
</evidence>
<protein>
    <recommendedName>
        <fullName evidence="9">Pyrrolidone-carboxylate peptidase</fullName>
        <ecNumber evidence="9">3.4.19.3</ecNumber>
    </recommendedName>
    <alternativeName>
        <fullName evidence="9">5-oxoprolyl-peptidase</fullName>
    </alternativeName>
    <alternativeName>
        <fullName evidence="9">Pyroglutamyl-peptidase I</fullName>
        <shortName evidence="9">PGP-I</shortName>
        <shortName evidence="9">Pyrase</shortName>
    </alternativeName>
</protein>
<dbReference type="NCBIfam" id="TIGR00504">
    <property type="entry name" value="pyro_pdase"/>
    <property type="match status" value="1"/>
</dbReference>
<feature type="active site" evidence="9 11">
    <location>
        <position position="141"/>
    </location>
</feature>
<dbReference type="PATRIC" id="fig|1423727.3.peg.1912"/>
<dbReference type="Proteomes" id="UP000051672">
    <property type="component" value="Unassembled WGS sequence"/>
</dbReference>
<dbReference type="InterPro" id="IPR033693">
    <property type="entry name" value="PGPEP1_Glu_AS"/>
</dbReference>
<dbReference type="EMBL" id="AYZQ01000006">
    <property type="protein sequence ID" value="KRM71196.1"/>
    <property type="molecule type" value="Genomic_DNA"/>
</dbReference>
<dbReference type="AlphaFoldDB" id="A0A0R2B737"/>
<feature type="active site" evidence="9">
    <location>
        <position position="165"/>
    </location>
</feature>
<dbReference type="STRING" id="1423727.FC34_GL001887"/>
<dbReference type="EC" id="3.4.19.3" evidence="9"/>
<evidence type="ECO:0000256" key="4">
    <source>
        <dbReference type="ARBA" id="ARBA00006641"/>
    </source>
</evidence>
<dbReference type="NCBIfam" id="NF009676">
    <property type="entry name" value="PRK13197.1"/>
    <property type="match status" value="1"/>
</dbReference>
<dbReference type="GO" id="GO:0016920">
    <property type="term" value="F:pyroglutamyl-peptidase activity"/>
    <property type="evidence" value="ECO:0007669"/>
    <property type="project" value="UniProtKB-UniRule"/>
</dbReference>
<evidence type="ECO:0000256" key="11">
    <source>
        <dbReference type="PROSITE-ProRule" id="PRU10077"/>
    </source>
</evidence>
<dbReference type="PIRSF" id="PIRSF015592">
    <property type="entry name" value="Prld-crbxl_pptds"/>
    <property type="match status" value="1"/>
</dbReference>
<dbReference type="FunFam" id="3.40.630.20:FF:000001">
    <property type="entry name" value="Pyrrolidone-carboxylate peptidase"/>
    <property type="match status" value="1"/>
</dbReference>
<dbReference type="SUPFAM" id="SSF53182">
    <property type="entry name" value="Pyrrolidone carboxyl peptidase (pyroglutamate aminopeptidase)"/>
    <property type="match status" value="1"/>
</dbReference>
<keyword evidence="5 9" id="KW-0963">Cytoplasm</keyword>
<comment type="similarity">
    <text evidence="4 9">Belongs to the peptidase C15 family.</text>
</comment>
<proteinExistence type="inferred from homology"/>
<dbReference type="InterPro" id="IPR029762">
    <property type="entry name" value="PGP-I_bact-type"/>
</dbReference>
<sequence length="215" mass="23080">MKILVTGFDPFGSDQMNPAIEAVKQLPDTIAGATIIKLEIPTVFNRSAEVVREAIAVNHPDYVLNIGQAGGRTAVTPERIAINLDDGRIPDNAGYQPLGAPIQTNGQTAYFTQLPVKAMVKAIRAAGVPAAVSNTAGTYVCNHIMYQVQYMREQEFPFIKAGFIHIPYLPEQVIDRPGQPSLSLAEDVAAITAAISTIVHQDGQADIQSIEGTIN</sequence>
<keyword evidence="6 9" id="KW-0645">Protease</keyword>
<dbReference type="PANTHER" id="PTHR23402:SF1">
    <property type="entry name" value="PYROGLUTAMYL-PEPTIDASE I"/>
    <property type="match status" value="1"/>
</dbReference>
<dbReference type="InterPro" id="IPR036440">
    <property type="entry name" value="Peptidase_C15-like_sf"/>
</dbReference>
<keyword evidence="8 9" id="KW-0788">Thiol protease</keyword>
<comment type="subcellular location">
    <subcellularLocation>
        <location evidence="3 9">Cytoplasm</location>
    </subcellularLocation>
</comment>
<dbReference type="PROSITE" id="PS01334">
    <property type="entry name" value="PYRASE_CYS"/>
    <property type="match status" value="1"/>
</dbReference>
<dbReference type="PROSITE" id="PS01333">
    <property type="entry name" value="PYRASE_GLU"/>
    <property type="match status" value="1"/>
</dbReference>
<evidence type="ECO:0000256" key="7">
    <source>
        <dbReference type="ARBA" id="ARBA00022801"/>
    </source>
</evidence>
<evidence type="ECO:0000256" key="3">
    <source>
        <dbReference type="ARBA" id="ARBA00004496"/>
    </source>
</evidence>
<evidence type="ECO:0000256" key="2">
    <source>
        <dbReference type="ARBA" id="ARBA00002280"/>
    </source>
</evidence>
<evidence type="ECO:0000256" key="6">
    <source>
        <dbReference type="ARBA" id="ARBA00022670"/>
    </source>
</evidence>
<comment type="caution">
    <text evidence="12">The sequence shown here is derived from an EMBL/GenBank/DDBJ whole genome shotgun (WGS) entry which is preliminary data.</text>
</comment>
<keyword evidence="13" id="KW-1185">Reference proteome</keyword>
<accession>A0A0R2B737</accession>
<gene>
    <name evidence="9" type="primary">pcp</name>
    <name evidence="12" type="ORF">FC34_GL001887</name>
</gene>
<comment type="subunit">
    <text evidence="9">Homotetramer.</text>
</comment>
<keyword evidence="7 9" id="KW-0378">Hydrolase</keyword>
<evidence type="ECO:0000313" key="12">
    <source>
        <dbReference type="EMBL" id="KRM71196.1"/>
    </source>
</evidence>
<comment type="function">
    <text evidence="2 9">Removes 5-oxoproline from various penultimate amino acid residues except L-proline.</text>
</comment>
<dbReference type="OrthoDB" id="9779738at2"/>
<evidence type="ECO:0000256" key="10">
    <source>
        <dbReference type="PROSITE-ProRule" id="PRU10076"/>
    </source>
</evidence>
<dbReference type="InterPro" id="IPR016125">
    <property type="entry name" value="Peptidase_C15-like"/>
</dbReference>
<feature type="active site" evidence="9 10">
    <location>
        <position position="78"/>
    </location>
</feature>
<evidence type="ECO:0000313" key="13">
    <source>
        <dbReference type="Proteomes" id="UP000051672"/>
    </source>
</evidence>
<dbReference type="GO" id="GO:0006508">
    <property type="term" value="P:proteolysis"/>
    <property type="evidence" value="ECO:0007669"/>
    <property type="project" value="UniProtKB-KW"/>
</dbReference>
<dbReference type="Gene3D" id="3.40.630.20">
    <property type="entry name" value="Peptidase C15, pyroglutamyl peptidase I-like"/>
    <property type="match status" value="1"/>
</dbReference>
<evidence type="ECO:0000256" key="1">
    <source>
        <dbReference type="ARBA" id="ARBA00001770"/>
    </source>
</evidence>
<evidence type="ECO:0000256" key="9">
    <source>
        <dbReference type="HAMAP-Rule" id="MF_00417"/>
    </source>
</evidence>
<organism evidence="12 13">
    <name type="scientific">Lacticaseibacillus brantae DSM 23927</name>
    <dbReference type="NCBI Taxonomy" id="1423727"/>
    <lineage>
        <taxon>Bacteria</taxon>
        <taxon>Bacillati</taxon>
        <taxon>Bacillota</taxon>
        <taxon>Bacilli</taxon>
        <taxon>Lactobacillales</taxon>
        <taxon>Lactobacillaceae</taxon>
        <taxon>Lacticaseibacillus</taxon>
    </lineage>
</organism>
<dbReference type="RefSeq" id="WP_057895166.1">
    <property type="nucleotide sequence ID" value="NZ_AYZQ01000006.1"/>
</dbReference>
<dbReference type="InterPro" id="IPR033694">
    <property type="entry name" value="PGPEP1_Cys_AS"/>
</dbReference>
<dbReference type="Pfam" id="PF01470">
    <property type="entry name" value="Peptidase_C15"/>
    <property type="match status" value="1"/>
</dbReference>
<dbReference type="HAMAP" id="MF_00417">
    <property type="entry name" value="Pyrrolid_peptidase"/>
    <property type="match status" value="1"/>
</dbReference>
<name>A0A0R2B737_9LACO</name>
<dbReference type="GO" id="GO:0005829">
    <property type="term" value="C:cytosol"/>
    <property type="evidence" value="ECO:0007669"/>
    <property type="project" value="InterPro"/>
</dbReference>
<dbReference type="PRINTS" id="PR00706">
    <property type="entry name" value="PYROGLUPTASE"/>
</dbReference>
<dbReference type="CDD" id="cd00501">
    <property type="entry name" value="Peptidase_C15"/>
    <property type="match status" value="1"/>
</dbReference>
<reference evidence="12 13" key="1">
    <citation type="journal article" date="2015" name="Genome Announc.">
        <title>Expanding the biotechnology potential of lactobacilli through comparative genomics of 213 strains and associated genera.</title>
        <authorList>
            <person name="Sun Z."/>
            <person name="Harris H.M."/>
            <person name="McCann A."/>
            <person name="Guo C."/>
            <person name="Argimon S."/>
            <person name="Zhang W."/>
            <person name="Yang X."/>
            <person name="Jeffery I.B."/>
            <person name="Cooney J.C."/>
            <person name="Kagawa T.F."/>
            <person name="Liu W."/>
            <person name="Song Y."/>
            <person name="Salvetti E."/>
            <person name="Wrobel A."/>
            <person name="Rasinkangas P."/>
            <person name="Parkhill J."/>
            <person name="Rea M.C."/>
            <person name="O'Sullivan O."/>
            <person name="Ritari J."/>
            <person name="Douillard F.P."/>
            <person name="Paul Ross R."/>
            <person name="Yang R."/>
            <person name="Briner A.E."/>
            <person name="Felis G.E."/>
            <person name="de Vos W.M."/>
            <person name="Barrangou R."/>
            <person name="Klaenhammer T.R."/>
            <person name="Caufield P.W."/>
            <person name="Cui Y."/>
            <person name="Zhang H."/>
            <person name="O'Toole P.W."/>
        </authorList>
    </citation>
    <scope>NUCLEOTIDE SEQUENCE [LARGE SCALE GENOMIC DNA]</scope>
    <source>
        <strain evidence="12 13">DSM 23927</strain>
    </source>
</reference>
<dbReference type="InterPro" id="IPR000816">
    <property type="entry name" value="Peptidase_C15"/>
</dbReference>
<dbReference type="PANTHER" id="PTHR23402">
    <property type="entry name" value="PROTEASE FAMILY C15 PYROGLUTAMYL-PEPTIDASE I-RELATED"/>
    <property type="match status" value="1"/>
</dbReference>
<comment type="catalytic activity">
    <reaction evidence="1 9 10">
        <text>Release of an N-terminal pyroglutamyl group from a polypeptide, the second amino acid generally not being Pro.</text>
        <dbReference type="EC" id="3.4.19.3"/>
    </reaction>
</comment>
<evidence type="ECO:0000256" key="8">
    <source>
        <dbReference type="ARBA" id="ARBA00022807"/>
    </source>
</evidence>